<dbReference type="STRING" id="690307.A0A1L9WEX7"/>
<sequence length="743" mass="81954">MSSLLKNPVQEAVQGAATEAVQDTAATVIDISKAVEQLLNGLASQPQQVLHVYSYSDQTRAIEEKSCISFKSLDVNKIKLSDIRDLLVSEKVLEPTLLWSSFCNQRGAKVLDSTDYNAYLAILNEKSSEAGDIAEDNSDAYRVYLKSEKLLDYEYARSLFDRGVRASIDKKTPDLPVASKPKAAELPTSFSHNIFLNPTTTFSIVHPADMSETQWNVVLRNNALLNAYRVVDAGKTIGKIVERSMHPAFALKTRLFQNYEISASAASDSIAKKEQMLRVPRYRIEDDSYIEQFEKTSSVSRAIAQSSLSQLAAELAIEGGAFGFSASASASYGEDKSSSSSASSSEDSRVMTITYNFPRVVLELDASSLELSEECKFDLATVSTAADIDSFKNKYGRFYPTRIELGGRLHSSEKSSSTSTADKDEQAKSMRAAAALSFSSPYVQASAKVSYGQSSDSSSQNSAASATKSISWEAKGGDTLLCNDPPAWAYTVGSFYNWRAVKQSRVLALEDVIASIPGYQDIKQKFADILRTGSQTKPTSSEVVVKFKLIHCWHGKTVAIKSSQQGPRYREEIFKLTKTNVITEERRRYLNELSEAVAEGVPLEVQTDSSSNNNQKLCINVKSTETNGKNQIKYNYPYRIYNSGDGDVWLGASPVLQGYLNTSLIWAGTRENATTFQFASTKAGNDSEYVQEEDEVYIVLNDKEGNSIRAAAWLHSPVGCIGTHIDSFQDPEYYCFRFSYLKG</sequence>
<evidence type="ECO:0000259" key="1">
    <source>
        <dbReference type="Pfam" id="PF22693"/>
    </source>
</evidence>
<evidence type="ECO:0000313" key="2">
    <source>
        <dbReference type="EMBL" id="OJJ94730.1"/>
    </source>
</evidence>
<dbReference type="GeneID" id="30975970"/>
<feature type="domain" description="MACPF-like" evidence="1">
    <location>
        <begin position="348"/>
        <end position="506"/>
    </location>
</feature>
<evidence type="ECO:0000313" key="3">
    <source>
        <dbReference type="Proteomes" id="UP000184546"/>
    </source>
</evidence>
<dbReference type="RefSeq" id="XP_020051070.1">
    <property type="nucleotide sequence ID" value="XM_020202156.1"/>
</dbReference>
<dbReference type="VEuPathDB" id="FungiDB:ASPACDRAFT_48559"/>
<name>A0A1L9WEX7_ASPA1</name>
<dbReference type="Proteomes" id="UP000184546">
    <property type="component" value="Unassembled WGS sequence"/>
</dbReference>
<dbReference type="EMBL" id="KV878994">
    <property type="protein sequence ID" value="OJJ94730.1"/>
    <property type="molecule type" value="Genomic_DNA"/>
</dbReference>
<keyword evidence="3" id="KW-1185">Reference proteome</keyword>
<accession>A0A1L9WEX7</accession>
<dbReference type="OMA" id="CWEAKGG"/>
<gene>
    <name evidence="2" type="ORF">ASPACDRAFT_48559</name>
</gene>
<organism evidence="2 3">
    <name type="scientific">Aspergillus aculeatus (strain ATCC 16872 / CBS 172.66 / WB 5094)</name>
    <dbReference type="NCBI Taxonomy" id="690307"/>
    <lineage>
        <taxon>Eukaryota</taxon>
        <taxon>Fungi</taxon>
        <taxon>Dikarya</taxon>
        <taxon>Ascomycota</taxon>
        <taxon>Pezizomycotina</taxon>
        <taxon>Eurotiomycetes</taxon>
        <taxon>Eurotiomycetidae</taxon>
        <taxon>Eurotiales</taxon>
        <taxon>Aspergillaceae</taxon>
        <taxon>Aspergillus</taxon>
        <taxon>Aspergillus subgen. Circumdati</taxon>
    </lineage>
</organism>
<protein>
    <recommendedName>
        <fullName evidence="1">MACPF-like domain-containing protein</fullName>
    </recommendedName>
</protein>
<dbReference type="Pfam" id="PF22693">
    <property type="entry name" value="MACPF_1"/>
    <property type="match status" value="1"/>
</dbReference>
<dbReference type="OrthoDB" id="2562973at2759"/>
<reference evidence="3" key="1">
    <citation type="journal article" date="2017" name="Genome Biol.">
        <title>Comparative genomics reveals high biological diversity and specific adaptations in the industrially and medically important fungal genus Aspergillus.</title>
        <authorList>
            <person name="de Vries R.P."/>
            <person name="Riley R."/>
            <person name="Wiebenga A."/>
            <person name="Aguilar-Osorio G."/>
            <person name="Amillis S."/>
            <person name="Uchima C.A."/>
            <person name="Anderluh G."/>
            <person name="Asadollahi M."/>
            <person name="Askin M."/>
            <person name="Barry K."/>
            <person name="Battaglia E."/>
            <person name="Bayram O."/>
            <person name="Benocci T."/>
            <person name="Braus-Stromeyer S.A."/>
            <person name="Caldana C."/>
            <person name="Canovas D."/>
            <person name="Cerqueira G.C."/>
            <person name="Chen F."/>
            <person name="Chen W."/>
            <person name="Choi C."/>
            <person name="Clum A."/>
            <person name="Dos Santos R.A."/>
            <person name="Damasio A.R."/>
            <person name="Diallinas G."/>
            <person name="Emri T."/>
            <person name="Fekete E."/>
            <person name="Flipphi M."/>
            <person name="Freyberg S."/>
            <person name="Gallo A."/>
            <person name="Gournas C."/>
            <person name="Habgood R."/>
            <person name="Hainaut M."/>
            <person name="Harispe M.L."/>
            <person name="Henrissat B."/>
            <person name="Hilden K.S."/>
            <person name="Hope R."/>
            <person name="Hossain A."/>
            <person name="Karabika E."/>
            <person name="Karaffa L."/>
            <person name="Karanyi Z."/>
            <person name="Krasevec N."/>
            <person name="Kuo A."/>
            <person name="Kusch H."/>
            <person name="LaButti K."/>
            <person name="Lagendijk E.L."/>
            <person name="Lapidus A."/>
            <person name="Levasseur A."/>
            <person name="Lindquist E."/>
            <person name="Lipzen A."/>
            <person name="Logrieco A.F."/>
            <person name="MacCabe A."/>
            <person name="Maekelae M.R."/>
            <person name="Malavazi I."/>
            <person name="Melin P."/>
            <person name="Meyer V."/>
            <person name="Mielnichuk N."/>
            <person name="Miskei M."/>
            <person name="Molnar A.P."/>
            <person name="Mule G."/>
            <person name="Ngan C.Y."/>
            <person name="Orejas M."/>
            <person name="Orosz E."/>
            <person name="Ouedraogo J.P."/>
            <person name="Overkamp K.M."/>
            <person name="Park H.-S."/>
            <person name="Perrone G."/>
            <person name="Piumi F."/>
            <person name="Punt P.J."/>
            <person name="Ram A.F."/>
            <person name="Ramon A."/>
            <person name="Rauscher S."/>
            <person name="Record E."/>
            <person name="Riano-Pachon D.M."/>
            <person name="Robert V."/>
            <person name="Roehrig J."/>
            <person name="Ruller R."/>
            <person name="Salamov A."/>
            <person name="Salih N.S."/>
            <person name="Samson R.A."/>
            <person name="Sandor E."/>
            <person name="Sanguinetti M."/>
            <person name="Schuetze T."/>
            <person name="Sepcic K."/>
            <person name="Shelest E."/>
            <person name="Sherlock G."/>
            <person name="Sophianopoulou V."/>
            <person name="Squina F.M."/>
            <person name="Sun H."/>
            <person name="Susca A."/>
            <person name="Todd R.B."/>
            <person name="Tsang A."/>
            <person name="Unkles S.E."/>
            <person name="van de Wiele N."/>
            <person name="van Rossen-Uffink D."/>
            <person name="Oliveira J.V."/>
            <person name="Vesth T.C."/>
            <person name="Visser J."/>
            <person name="Yu J.-H."/>
            <person name="Zhou M."/>
            <person name="Andersen M.R."/>
            <person name="Archer D.B."/>
            <person name="Baker S.E."/>
            <person name="Benoit I."/>
            <person name="Brakhage A.A."/>
            <person name="Braus G.H."/>
            <person name="Fischer R."/>
            <person name="Frisvad J.C."/>
            <person name="Goldman G.H."/>
            <person name="Houbraken J."/>
            <person name="Oakley B."/>
            <person name="Pocsi I."/>
            <person name="Scazzocchio C."/>
            <person name="Seiboth B."/>
            <person name="vanKuyk P.A."/>
            <person name="Wortman J."/>
            <person name="Dyer P.S."/>
            <person name="Grigoriev I.V."/>
        </authorList>
    </citation>
    <scope>NUCLEOTIDE SEQUENCE [LARGE SCALE GENOMIC DNA]</scope>
    <source>
        <strain evidence="3">ATCC 16872 / CBS 172.66 / WB 5094</strain>
    </source>
</reference>
<dbReference type="InterPro" id="IPR054586">
    <property type="entry name" value="MACPF_1_fungal"/>
</dbReference>
<proteinExistence type="predicted"/>
<dbReference type="AlphaFoldDB" id="A0A1L9WEX7"/>